<evidence type="ECO:0000313" key="8">
    <source>
        <dbReference type="EMBL" id="TJZ84938.1"/>
    </source>
</evidence>
<organism evidence="8 9">
    <name type="scientific">Paracoccus hibiscisoli</name>
    <dbReference type="NCBI Taxonomy" id="2023261"/>
    <lineage>
        <taxon>Bacteria</taxon>
        <taxon>Pseudomonadati</taxon>
        <taxon>Pseudomonadota</taxon>
        <taxon>Alphaproteobacteria</taxon>
        <taxon>Rhodobacterales</taxon>
        <taxon>Paracoccaceae</taxon>
        <taxon>Paracoccus</taxon>
    </lineage>
</organism>
<evidence type="ECO:0000256" key="1">
    <source>
        <dbReference type="ARBA" id="ARBA00004141"/>
    </source>
</evidence>
<dbReference type="Pfam" id="PF01594">
    <property type="entry name" value="AI-2E_transport"/>
    <property type="match status" value="1"/>
</dbReference>
<keyword evidence="9" id="KW-1185">Reference proteome</keyword>
<dbReference type="OrthoDB" id="5761230at2"/>
<feature type="region of interest" description="Disordered" evidence="6">
    <location>
        <begin position="67"/>
        <end position="109"/>
    </location>
</feature>
<evidence type="ECO:0000256" key="4">
    <source>
        <dbReference type="ARBA" id="ARBA00022989"/>
    </source>
</evidence>
<evidence type="ECO:0000256" key="2">
    <source>
        <dbReference type="ARBA" id="ARBA00009773"/>
    </source>
</evidence>
<dbReference type="AlphaFoldDB" id="A0A4V5MTS0"/>
<accession>A0A4V5MTS0</accession>
<feature type="transmembrane region" description="Helical" evidence="7">
    <location>
        <begin position="263"/>
        <end position="282"/>
    </location>
</feature>
<evidence type="ECO:0000256" key="6">
    <source>
        <dbReference type="SAM" id="MobiDB-lite"/>
    </source>
</evidence>
<comment type="caution">
    <text evidence="8">The sequence shown here is derived from an EMBL/GenBank/DDBJ whole genome shotgun (WGS) entry which is preliminary data.</text>
</comment>
<sequence length="459" mass="48739">MRLDATMRRPASSNLAAILPVRLRRVASGLMMERVRSIAMMVTLSVGGKTRAEYDRGPVSRLARLRQATRHRRNPARPGGLVPPNPAGATMTDLHPAPTPAAPPPHAALPPRTAITPGTIVTTVAILVVLAAAWFWSDLLLMAFGAILIAIALRAGARGLNRLLGLNVKLGVLIVLLGVVGAVALLVRLAGPAVAEQFRDLLSALPQSWDAVQDWLQSLPMADTVIEQIQDGEEASTMGENAAQLAERLPGVFSMVLGGLNSVLGSLSSVFVLLILSLYVAMEADLYRAGAIRLVPLRRRARAAQILDELGTNLGRWMAGQAVDMLVVALLAGIGLWLLDVPLAFILAVIAGLTNIVPIIGPFFSGAIAVVVSAPQGLDTAIYVAILFTIIQLFEGEVLMPLIQRYAVQLPPALTILAIVGIGSLFGLIAVILATPLLIVAMLLIRRIYVEDVLGDRLD</sequence>
<keyword evidence="5 7" id="KW-0472">Membrane</keyword>
<reference evidence="8 9" key="1">
    <citation type="submission" date="2019-04" db="EMBL/GenBank/DDBJ databases">
        <authorList>
            <person name="Li J."/>
        </authorList>
    </citation>
    <scope>NUCLEOTIDE SEQUENCE [LARGE SCALE GENOMIC DNA]</scope>
    <source>
        <strain evidence="8 9">CCTCC AB2016182</strain>
    </source>
</reference>
<feature type="transmembrane region" description="Helical" evidence="7">
    <location>
        <begin position="114"/>
        <end position="133"/>
    </location>
</feature>
<evidence type="ECO:0000313" key="9">
    <source>
        <dbReference type="Proteomes" id="UP000306223"/>
    </source>
</evidence>
<feature type="transmembrane region" description="Helical" evidence="7">
    <location>
        <begin position="356"/>
        <end position="374"/>
    </location>
</feature>
<dbReference type="EMBL" id="SUNH01000010">
    <property type="protein sequence ID" value="TJZ84938.1"/>
    <property type="molecule type" value="Genomic_DNA"/>
</dbReference>
<dbReference type="PANTHER" id="PTHR21716:SF62">
    <property type="entry name" value="TRANSPORT PROTEIN YDBI-RELATED"/>
    <property type="match status" value="1"/>
</dbReference>
<comment type="subcellular location">
    <subcellularLocation>
        <location evidence="1">Membrane</location>
        <topology evidence="1">Multi-pass membrane protein</topology>
    </subcellularLocation>
</comment>
<gene>
    <name evidence="8" type="ORF">FA740_08275</name>
</gene>
<feature type="transmembrane region" description="Helical" evidence="7">
    <location>
        <begin position="326"/>
        <end position="350"/>
    </location>
</feature>
<keyword evidence="4 7" id="KW-1133">Transmembrane helix</keyword>
<feature type="transmembrane region" description="Helical" evidence="7">
    <location>
        <begin position="415"/>
        <end position="445"/>
    </location>
</feature>
<dbReference type="Proteomes" id="UP000306223">
    <property type="component" value="Unassembled WGS sequence"/>
</dbReference>
<feature type="transmembrane region" description="Helical" evidence="7">
    <location>
        <begin position="168"/>
        <end position="191"/>
    </location>
</feature>
<evidence type="ECO:0000256" key="7">
    <source>
        <dbReference type="SAM" id="Phobius"/>
    </source>
</evidence>
<feature type="transmembrane region" description="Helical" evidence="7">
    <location>
        <begin position="381"/>
        <end position="403"/>
    </location>
</feature>
<evidence type="ECO:0000256" key="3">
    <source>
        <dbReference type="ARBA" id="ARBA00022692"/>
    </source>
</evidence>
<evidence type="ECO:0000256" key="5">
    <source>
        <dbReference type="ARBA" id="ARBA00023136"/>
    </source>
</evidence>
<dbReference type="GO" id="GO:0016020">
    <property type="term" value="C:membrane"/>
    <property type="evidence" value="ECO:0007669"/>
    <property type="project" value="UniProtKB-SubCell"/>
</dbReference>
<comment type="similarity">
    <text evidence="2">Belongs to the autoinducer-2 exporter (AI-2E) (TC 2.A.86) family.</text>
</comment>
<feature type="compositionally biased region" description="Pro residues" evidence="6">
    <location>
        <begin position="97"/>
        <end position="108"/>
    </location>
</feature>
<feature type="transmembrane region" description="Helical" evidence="7">
    <location>
        <begin position="139"/>
        <end position="156"/>
    </location>
</feature>
<dbReference type="PANTHER" id="PTHR21716">
    <property type="entry name" value="TRANSMEMBRANE PROTEIN"/>
    <property type="match status" value="1"/>
</dbReference>
<keyword evidence="3 7" id="KW-0812">Transmembrane</keyword>
<dbReference type="GO" id="GO:0055085">
    <property type="term" value="P:transmembrane transport"/>
    <property type="evidence" value="ECO:0007669"/>
    <property type="project" value="TreeGrafter"/>
</dbReference>
<protein>
    <submittedName>
        <fullName evidence="8">AI-2E family transporter</fullName>
    </submittedName>
</protein>
<name>A0A4V5MTS0_9RHOB</name>
<dbReference type="InterPro" id="IPR002549">
    <property type="entry name" value="AI-2E-like"/>
</dbReference>
<proteinExistence type="inferred from homology"/>